<keyword evidence="3" id="KW-1185">Reference proteome</keyword>
<proteinExistence type="predicted"/>
<accession>A0ABD3QXI2</accession>
<organism evidence="2 3">
    <name type="scientific">Cyclotella cryptica</name>
    <dbReference type="NCBI Taxonomy" id="29204"/>
    <lineage>
        <taxon>Eukaryota</taxon>
        <taxon>Sar</taxon>
        <taxon>Stramenopiles</taxon>
        <taxon>Ochrophyta</taxon>
        <taxon>Bacillariophyta</taxon>
        <taxon>Coscinodiscophyceae</taxon>
        <taxon>Thalassiosirophycidae</taxon>
        <taxon>Stephanodiscales</taxon>
        <taxon>Stephanodiscaceae</taxon>
        <taxon>Cyclotella</taxon>
    </lineage>
</organism>
<evidence type="ECO:0000256" key="1">
    <source>
        <dbReference type="SAM" id="SignalP"/>
    </source>
</evidence>
<protein>
    <submittedName>
        <fullName evidence="2">Uncharacterized protein</fullName>
    </submittedName>
</protein>
<name>A0ABD3QXI2_9STRA</name>
<feature type="chain" id="PRO_5044769899" evidence="1">
    <location>
        <begin position="21"/>
        <end position="252"/>
    </location>
</feature>
<dbReference type="Proteomes" id="UP001516023">
    <property type="component" value="Unassembled WGS sequence"/>
</dbReference>
<dbReference type="EMBL" id="JABMIG020000004">
    <property type="protein sequence ID" value="KAL3805134.1"/>
    <property type="molecule type" value="Genomic_DNA"/>
</dbReference>
<evidence type="ECO:0000313" key="3">
    <source>
        <dbReference type="Proteomes" id="UP001516023"/>
    </source>
</evidence>
<evidence type="ECO:0000313" key="2">
    <source>
        <dbReference type="EMBL" id="KAL3805134.1"/>
    </source>
</evidence>
<feature type="signal peptide" evidence="1">
    <location>
        <begin position="1"/>
        <end position="20"/>
    </location>
</feature>
<reference evidence="2 3" key="1">
    <citation type="journal article" date="2020" name="G3 (Bethesda)">
        <title>Improved Reference Genome for Cyclotella cryptica CCMP332, a Model for Cell Wall Morphogenesis, Salinity Adaptation, and Lipid Production in Diatoms (Bacillariophyta).</title>
        <authorList>
            <person name="Roberts W.R."/>
            <person name="Downey K.M."/>
            <person name="Ruck E.C."/>
            <person name="Traller J.C."/>
            <person name="Alverson A.J."/>
        </authorList>
    </citation>
    <scope>NUCLEOTIDE SEQUENCE [LARGE SCALE GENOMIC DNA]</scope>
    <source>
        <strain evidence="2 3">CCMP332</strain>
    </source>
</reference>
<dbReference type="AlphaFoldDB" id="A0ABD3QXI2"/>
<comment type="caution">
    <text evidence="2">The sequence shown here is derived from an EMBL/GenBank/DDBJ whole genome shotgun (WGS) entry which is preliminary data.</text>
</comment>
<gene>
    <name evidence="2" type="ORF">HJC23_003362</name>
</gene>
<sequence>MNKTTITLSIVAIVATAAFATEVHRKGATPLFAPKPGMRLLQAGRESFVDEGPDEYIYSLEIHASTPLETSWDADTPDIDHCVEWMEGSNGVNFTWYGFQIQLPIGAETKSGYYHHDVTQPYNVTSPGDSILSYNLSTSEAEPAILINFNDHLFWEGYNFDFASSDSVISEDGNYQEFKTELAGAVTCYVTPANETFRTILFPVTPTLTISMTRLAGPSPSPGPVSNGVALNGHIFGIASFIASIGGLWMWL</sequence>
<keyword evidence="1" id="KW-0732">Signal</keyword>